<feature type="transmembrane region" description="Helical" evidence="1">
    <location>
        <begin position="6"/>
        <end position="28"/>
    </location>
</feature>
<dbReference type="AlphaFoldDB" id="A0A1T5B8N8"/>
<feature type="transmembrane region" description="Helical" evidence="1">
    <location>
        <begin position="59"/>
        <end position="80"/>
    </location>
</feature>
<dbReference type="EMBL" id="FUZA01000001">
    <property type="protein sequence ID" value="SKB43664.1"/>
    <property type="molecule type" value="Genomic_DNA"/>
</dbReference>
<keyword evidence="1" id="KW-1133">Transmembrane helix</keyword>
<evidence type="ECO:0000313" key="2">
    <source>
        <dbReference type="EMBL" id="SKB43664.1"/>
    </source>
</evidence>
<name>A0A1T5B8N8_9BACT</name>
<protein>
    <submittedName>
        <fullName evidence="2">Uncharacterized protein</fullName>
    </submittedName>
</protein>
<proteinExistence type="predicted"/>
<keyword evidence="1" id="KW-0812">Transmembrane</keyword>
<keyword evidence="3" id="KW-1185">Reference proteome</keyword>
<evidence type="ECO:0000313" key="3">
    <source>
        <dbReference type="Proteomes" id="UP000190897"/>
    </source>
</evidence>
<keyword evidence="1" id="KW-0472">Membrane</keyword>
<reference evidence="3" key="1">
    <citation type="submission" date="2017-02" db="EMBL/GenBank/DDBJ databases">
        <authorList>
            <person name="Varghese N."/>
            <person name="Submissions S."/>
        </authorList>
    </citation>
    <scope>NUCLEOTIDE SEQUENCE [LARGE SCALE GENOMIC DNA]</scope>
    <source>
        <strain evidence="3">DSM 22270</strain>
    </source>
</reference>
<gene>
    <name evidence="2" type="ORF">SAMN05660293_00142</name>
</gene>
<accession>A0A1T5B8N8</accession>
<evidence type="ECO:0000256" key="1">
    <source>
        <dbReference type="SAM" id="Phobius"/>
    </source>
</evidence>
<dbReference type="Proteomes" id="UP000190897">
    <property type="component" value="Unassembled WGS sequence"/>
</dbReference>
<organism evidence="2 3">
    <name type="scientific">Dyadobacter psychrophilus</name>
    <dbReference type="NCBI Taxonomy" id="651661"/>
    <lineage>
        <taxon>Bacteria</taxon>
        <taxon>Pseudomonadati</taxon>
        <taxon>Bacteroidota</taxon>
        <taxon>Cytophagia</taxon>
        <taxon>Cytophagales</taxon>
        <taxon>Spirosomataceae</taxon>
        <taxon>Dyadobacter</taxon>
    </lineage>
</organism>
<sequence length="84" mass="9179">MILAFGITSVTIYGAVLIIVGVGLRFFVGQRRFSRRGIGGTQQYSSYWSAVITSTMEGLLMIISALAIVSGIFLTIIELFNSRQ</sequence>